<keyword evidence="7" id="KW-1185">Reference proteome</keyword>
<reference evidence="6" key="1">
    <citation type="journal article" date="2023" name="GigaByte">
        <title>Genome assembly of the bearded iris, Iris pallida Lam.</title>
        <authorList>
            <person name="Bruccoleri R.E."/>
            <person name="Oakeley E.J."/>
            <person name="Faust A.M.E."/>
            <person name="Altorfer M."/>
            <person name="Dessus-Babus S."/>
            <person name="Burckhardt D."/>
            <person name="Oertli M."/>
            <person name="Naumann U."/>
            <person name="Petersen F."/>
            <person name="Wong J."/>
        </authorList>
    </citation>
    <scope>NUCLEOTIDE SEQUENCE</scope>
    <source>
        <strain evidence="6">GSM-AAB239-AS_SAM_17_03QT</strain>
    </source>
</reference>
<evidence type="ECO:0000256" key="3">
    <source>
        <dbReference type="ARBA" id="ARBA00022833"/>
    </source>
</evidence>
<evidence type="ECO:0000256" key="2">
    <source>
        <dbReference type="ARBA" id="ARBA00022771"/>
    </source>
</evidence>
<evidence type="ECO:0000256" key="1">
    <source>
        <dbReference type="ARBA" id="ARBA00022723"/>
    </source>
</evidence>
<dbReference type="Pfam" id="PF00643">
    <property type="entry name" value="zf-B_box"/>
    <property type="match status" value="1"/>
</dbReference>
<gene>
    <name evidence="6" type="ORF">M6B38_161275</name>
</gene>
<dbReference type="AlphaFoldDB" id="A0AAX6EYE2"/>
<evidence type="ECO:0000256" key="4">
    <source>
        <dbReference type="SAM" id="MobiDB-lite"/>
    </source>
</evidence>
<dbReference type="CDD" id="cd19821">
    <property type="entry name" value="Bbox1_BBX-like"/>
    <property type="match status" value="1"/>
</dbReference>
<sequence length="237" mass="25121">MKKSSPNRNNCELCGDEASLYCDADSAFLCFRCDRRVHAANFLVARHVRRLTCPACLSPSGSGSAILSGSGSDPNPLLLRPLCSSCAPDEPSSTSSCLSSDDESTPAPRLPSRKRWAEEESAERTIANWSRRIGMEELAGVAAHVLRACGGGVGGMAALPPPRASLAAAIWYAAKVCFRRRGGGDRACGEVLRRLEMCSGVPAKAILAAEVRISRAVRRRTRAAAVAAEGWADSECA</sequence>
<reference evidence="6" key="2">
    <citation type="submission" date="2023-04" db="EMBL/GenBank/DDBJ databases">
        <authorList>
            <person name="Bruccoleri R.E."/>
            <person name="Oakeley E.J."/>
            <person name="Faust A.-M."/>
            <person name="Dessus-Babus S."/>
            <person name="Altorfer M."/>
            <person name="Burckhardt D."/>
            <person name="Oertli M."/>
            <person name="Naumann U."/>
            <person name="Petersen F."/>
            <person name="Wong J."/>
        </authorList>
    </citation>
    <scope>NUCLEOTIDE SEQUENCE</scope>
    <source>
        <strain evidence="6">GSM-AAB239-AS_SAM_17_03QT</strain>
        <tissue evidence="6">Leaf</tissue>
    </source>
</reference>
<keyword evidence="3" id="KW-0862">Zinc</keyword>
<dbReference type="PANTHER" id="PTHR31717:SF142">
    <property type="entry name" value="B-BOX DOMAIN PROTEIN 30-RELATED"/>
    <property type="match status" value="1"/>
</dbReference>
<dbReference type="GO" id="GO:0008270">
    <property type="term" value="F:zinc ion binding"/>
    <property type="evidence" value="ECO:0007669"/>
    <property type="project" value="UniProtKB-KW"/>
</dbReference>
<dbReference type="SMART" id="SM00336">
    <property type="entry name" value="BBOX"/>
    <property type="match status" value="1"/>
</dbReference>
<protein>
    <submittedName>
        <fullName evidence="6">B-box zinc finger protein 32-like</fullName>
    </submittedName>
</protein>
<dbReference type="EMBL" id="JANAVB010033020">
    <property type="protein sequence ID" value="KAJ6809172.1"/>
    <property type="molecule type" value="Genomic_DNA"/>
</dbReference>
<dbReference type="Proteomes" id="UP001140949">
    <property type="component" value="Unassembled WGS sequence"/>
</dbReference>
<evidence type="ECO:0000313" key="6">
    <source>
        <dbReference type="EMBL" id="KAJ6809172.1"/>
    </source>
</evidence>
<accession>A0AAX6EYE2</accession>
<dbReference type="InterPro" id="IPR049808">
    <property type="entry name" value="CONSTANS-like_Bbox1"/>
</dbReference>
<evidence type="ECO:0000313" key="7">
    <source>
        <dbReference type="Proteomes" id="UP001140949"/>
    </source>
</evidence>
<organism evidence="6 7">
    <name type="scientific">Iris pallida</name>
    <name type="common">Sweet iris</name>
    <dbReference type="NCBI Taxonomy" id="29817"/>
    <lineage>
        <taxon>Eukaryota</taxon>
        <taxon>Viridiplantae</taxon>
        <taxon>Streptophyta</taxon>
        <taxon>Embryophyta</taxon>
        <taxon>Tracheophyta</taxon>
        <taxon>Spermatophyta</taxon>
        <taxon>Magnoliopsida</taxon>
        <taxon>Liliopsida</taxon>
        <taxon>Asparagales</taxon>
        <taxon>Iridaceae</taxon>
        <taxon>Iridoideae</taxon>
        <taxon>Irideae</taxon>
        <taxon>Iris</taxon>
    </lineage>
</organism>
<proteinExistence type="predicted"/>
<evidence type="ECO:0000259" key="5">
    <source>
        <dbReference type="SMART" id="SM00336"/>
    </source>
</evidence>
<dbReference type="PANTHER" id="PTHR31717">
    <property type="entry name" value="ZINC FINGER PROTEIN CONSTANS-LIKE 10"/>
    <property type="match status" value="1"/>
</dbReference>
<dbReference type="InterPro" id="IPR000315">
    <property type="entry name" value="Znf_B-box"/>
</dbReference>
<keyword evidence="1" id="KW-0479">Metal-binding</keyword>
<name>A0AAX6EYE2_IRIPA</name>
<feature type="region of interest" description="Disordered" evidence="4">
    <location>
        <begin position="93"/>
        <end position="117"/>
    </location>
</feature>
<keyword evidence="2" id="KW-0863">Zinc-finger</keyword>
<feature type="domain" description="B box-type" evidence="5">
    <location>
        <begin position="6"/>
        <end position="52"/>
    </location>
</feature>
<comment type="caution">
    <text evidence="6">The sequence shown here is derived from an EMBL/GenBank/DDBJ whole genome shotgun (WGS) entry which is preliminary data.</text>
</comment>